<evidence type="ECO:0000313" key="4">
    <source>
        <dbReference type="EMBL" id="KAH3703998.1"/>
    </source>
</evidence>
<gene>
    <name evidence="4" type="ORF">DPMN_079053</name>
</gene>
<feature type="repeat" description="NHL" evidence="2">
    <location>
        <begin position="70"/>
        <end position="105"/>
    </location>
</feature>
<comment type="caution">
    <text evidence="4">The sequence shown here is derived from an EMBL/GenBank/DDBJ whole genome shotgun (WGS) entry which is preliminary data.</text>
</comment>
<dbReference type="Gene3D" id="2.120.10.30">
    <property type="entry name" value="TolB, C-terminal domain"/>
    <property type="match status" value="1"/>
</dbReference>
<dbReference type="InterPro" id="IPR011042">
    <property type="entry name" value="6-blade_b-propeller_TolB-like"/>
</dbReference>
<evidence type="ECO:0000313" key="5">
    <source>
        <dbReference type="Proteomes" id="UP000828390"/>
    </source>
</evidence>
<feature type="compositionally biased region" description="Low complexity" evidence="3">
    <location>
        <begin position="1"/>
        <end position="13"/>
    </location>
</feature>
<feature type="region of interest" description="Disordered" evidence="3">
    <location>
        <begin position="1"/>
        <end position="54"/>
    </location>
</feature>
<organism evidence="4 5">
    <name type="scientific">Dreissena polymorpha</name>
    <name type="common">Zebra mussel</name>
    <name type="synonym">Mytilus polymorpha</name>
    <dbReference type="NCBI Taxonomy" id="45954"/>
    <lineage>
        <taxon>Eukaryota</taxon>
        <taxon>Metazoa</taxon>
        <taxon>Spiralia</taxon>
        <taxon>Lophotrochozoa</taxon>
        <taxon>Mollusca</taxon>
        <taxon>Bivalvia</taxon>
        <taxon>Autobranchia</taxon>
        <taxon>Heteroconchia</taxon>
        <taxon>Euheterodonta</taxon>
        <taxon>Imparidentia</taxon>
        <taxon>Neoheterodontei</taxon>
        <taxon>Myida</taxon>
        <taxon>Dreissenoidea</taxon>
        <taxon>Dreissenidae</taxon>
        <taxon>Dreissena</taxon>
    </lineage>
</organism>
<dbReference type="InterPro" id="IPR001258">
    <property type="entry name" value="NHL_repeat"/>
</dbReference>
<reference evidence="4" key="1">
    <citation type="journal article" date="2019" name="bioRxiv">
        <title>The Genome of the Zebra Mussel, Dreissena polymorpha: A Resource for Invasive Species Research.</title>
        <authorList>
            <person name="McCartney M.A."/>
            <person name="Auch B."/>
            <person name="Kono T."/>
            <person name="Mallez S."/>
            <person name="Zhang Y."/>
            <person name="Obille A."/>
            <person name="Becker A."/>
            <person name="Abrahante J.E."/>
            <person name="Garbe J."/>
            <person name="Badalamenti J.P."/>
            <person name="Herman A."/>
            <person name="Mangelson H."/>
            <person name="Liachko I."/>
            <person name="Sullivan S."/>
            <person name="Sone E.D."/>
            <person name="Koren S."/>
            <person name="Silverstein K.A.T."/>
            <person name="Beckman K.B."/>
            <person name="Gohl D.M."/>
        </authorList>
    </citation>
    <scope>NUCLEOTIDE SEQUENCE</scope>
    <source>
        <strain evidence="4">Duluth1</strain>
        <tissue evidence="4">Whole animal</tissue>
    </source>
</reference>
<evidence type="ECO:0000256" key="2">
    <source>
        <dbReference type="PROSITE-ProRule" id="PRU00504"/>
    </source>
</evidence>
<dbReference type="AlphaFoldDB" id="A0A9D4BQS2"/>
<protein>
    <submittedName>
        <fullName evidence="4">Uncharacterized protein</fullName>
    </submittedName>
</protein>
<dbReference type="SUPFAM" id="SSF63829">
    <property type="entry name" value="Calcium-dependent phosphotriesterase"/>
    <property type="match status" value="1"/>
</dbReference>
<sequence length="332" mass="36476">MASNSEGSESNSSKQPDITSDRNKPGQMYDTVTSSSHQLVPGYRPSGIGKSDPNQVIRVKSSKMYSVNVKGDSETCWILGICATATGEFIITDRGNNKVKLLDQTYKVVAQCNLSDVPNCMCSIDFSLVAVALKNNSVHFIRVTNGRLVHDRRLKLQHTCNGIAHHQDNLYIASDTALYQYSVDGRLVSKMYEDLSGFSTVSTCAVSPDGDRIYVLNLTSGQLMTLSRDGKVLSNLQLYNLTDGLKLKAKIVFAVGRIIPSCIHVTDSEQVLVCESIANTIIQVDKDERHRLVEVISGENLRHPTTIYYNKHSGTLIVGICDNNNILVSATQ</sequence>
<name>A0A9D4BQS2_DREPO</name>
<proteinExistence type="predicted"/>
<keyword evidence="5" id="KW-1185">Reference proteome</keyword>
<dbReference type="OrthoDB" id="6111574at2759"/>
<evidence type="ECO:0000256" key="1">
    <source>
        <dbReference type="ARBA" id="ARBA00022737"/>
    </source>
</evidence>
<accession>A0A9D4BQS2</accession>
<dbReference type="Proteomes" id="UP000828390">
    <property type="component" value="Unassembled WGS sequence"/>
</dbReference>
<keyword evidence="1" id="KW-0677">Repeat</keyword>
<dbReference type="EMBL" id="JAIWYP010000015">
    <property type="protein sequence ID" value="KAH3703998.1"/>
    <property type="molecule type" value="Genomic_DNA"/>
</dbReference>
<reference evidence="4" key="2">
    <citation type="submission" date="2020-11" db="EMBL/GenBank/DDBJ databases">
        <authorList>
            <person name="McCartney M.A."/>
            <person name="Auch B."/>
            <person name="Kono T."/>
            <person name="Mallez S."/>
            <person name="Becker A."/>
            <person name="Gohl D.M."/>
            <person name="Silverstein K.A.T."/>
            <person name="Koren S."/>
            <person name="Bechman K.B."/>
            <person name="Herman A."/>
            <person name="Abrahante J.E."/>
            <person name="Garbe J."/>
        </authorList>
    </citation>
    <scope>NUCLEOTIDE SEQUENCE</scope>
    <source>
        <strain evidence="4">Duluth1</strain>
        <tissue evidence="4">Whole animal</tissue>
    </source>
</reference>
<evidence type="ECO:0000256" key="3">
    <source>
        <dbReference type="SAM" id="MobiDB-lite"/>
    </source>
</evidence>
<dbReference type="PROSITE" id="PS51125">
    <property type="entry name" value="NHL"/>
    <property type="match status" value="1"/>
</dbReference>